<dbReference type="AlphaFoldDB" id="A0A9W9VNX5"/>
<dbReference type="GO" id="GO:0000976">
    <property type="term" value="F:transcription cis-regulatory region binding"/>
    <property type="evidence" value="ECO:0007669"/>
    <property type="project" value="InterPro"/>
</dbReference>
<organism evidence="6 7">
    <name type="scientific">Penicillium cosmopolitanum</name>
    <dbReference type="NCBI Taxonomy" id="1131564"/>
    <lineage>
        <taxon>Eukaryota</taxon>
        <taxon>Fungi</taxon>
        <taxon>Dikarya</taxon>
        <taxon>Ascomycota</taxon>
        <taxon>Pezizomycotina</taxon>
        <taxon>Eurotiomycetes</taxon>
        <taxon>Eurotiomycetidae</taxon>
        <taxon>Eurotiales</taxon>
        <taxon>Aspergillaceae</taxon>
        <taxon>Penicillium</taxon>
    </lineage>
</organism>
<keyword evidence="7" id="KW-1185">Reference proteome</keyword>
<reference evidence="6" key="2">
    <citation type="journal article" date="2023" name="IMA Fungus">
        <title>Comparative genomic study of the Penicillium genus elucidates a diverse pangenome and 15 lateral gene transfer events.</title>
        <authorList>
            <person name="Petersen C."/>
            <person name="Sorensen T."/>
            <person name="Nielsen M.R."/>
            <person name="Sondergaard T.E."/>
            <person name="Sorensen J.L."/>
            <person name="Fitzpatrick D.A."/>
            <person name="Frisvad J.C."/>
            <person name="Nielsen K.L."/>
        </authorList>
    </citation>
    <scope>NUCLEOTIDE SEQUENCE</scope>
    <source>
        <strain evidence="6">IBT 29677</strain>
    </source>
</reference>
<evidence type="ECO:0000313" key="7">
    <source>
        <dbReference type="Proteomes" id="UP001147747"/>
    </source>
</evidence>
<dbReference type="InterPro" id="IPR046347">
    <property type="entry name" value="bZIP_sf"/>
</dbReference>
<name>A0A9W9VNX5_9EURO</name>
<feature type="compositionally biased region" description="Pro residues" evidence="4">
    <location>
        <begin position="156"/>
        <end position="172"/>
    </location>
</feature>
<evidence type="ECO:0000256" key="2">
    <source>
        <dbReference type="ARBA" id="ARBA00023242"/>
    </source>
</evidence>
<accession>A0A9W9VNX5</accession>
<sequence length="416" mass="45297">MVSMVETSHPEHNDTVMDPVVPKSEPLPDGSISSNVSTPDPEVEPLNQEAAQTQKRKGGRKPIYATSEERKQRNRQAQAAFRERRTEYIRQLETTIKRNEEQLQSLQQSHRSAADECLMLRYKNSLLERILLEKGIDVQAELRLKTGAPGAAAKPAPNPMPPKSAPAPPGPRPGQRHPAGIASKPDAFGISQREGAYGVSSPQFQATPTSHVSSPSHAKSPGFAFQGGGMSPVGVESQAGRPQLLPQPRTFNNQTSPPAISMPHTDPSDAKPRRPGLDESHQHTTLLLSKSIMISSVRITLLRSLRDYFFPSSPRVWLTLLEQEYDAQADMVDDDQDGSIHGSFVPGFTPQSVASGSHSLTGFNPPSAGEGSAGDFGNANHLLGQYEPMLDNDPFGLSASMHFPTPFNYEQNHPRS</sequence>
<feature type="compositionally biased region" description="Polar residues" evidence="4">
    <location>
        <begin position="200"/>
        <end position="217"/>
    </location>
</feature>
<gene>
    <name evidence="6" type="ORF">N7509_009136</name>
</gene>
<dbReference type="PANTHER" id="PTHR40621">
    <property type="entry name" value="TRANSCRIPTION FACTOR KAPC-RELATED"/>
    <property type="match status" value="1"/>
</dbReference>
<dbReference type="OrthoDB" id="2285533at2759"/>
<protein>
    <recommendedName>
        <fullName evidence="5">BZIP domain-containing protein</fullName>
    </recommendedName>
</protein>
<dbReference type="InterPro" id="IPR050936">
    <property type="entry name" value="AP-1-like"/>
</dbReference>
<dbReference type="GO" id="GO:0001228">
    <property type="term" value="F:DNA-binding transcription activator activity, RNA polymerase II-specific"/>
    <property type="evidence" value="ECO:0007669"/>
    <property type="project" value="TreeGrafter"/>
</dbReference>
<dbReference type="SUPFAM" id="SSF57959">
    <property type="entry name" value="Leucine zipper domain"/>
    <property type="match status" value="1"/>
</dbReference>
<dbReference type="InterPro" id="IPR004827">
    <property type="entry name" value="bZIP"/>
</dbReference>
<evidence type="ECO:0000259" key="5">
    <source>
        <dbReference type="PROSITE" id="PS00036"/>
    </source>
</evidence>
<proteinExistence type="predicted"/>
<dbReference type="PANTHER" id="PTHR40621:SF9">
    <property type="entry name" value="MEAB PROTEIN"/>
    <property type="match status" value="1"/>
</dbReference>
<keyword evidence="3" id="KW-0175">Coiled coil</keyword>
<dbReference type="GO" id="GO:0090575">
    <property type="term" value="C:RNA polymerase II transcription regulator complex"/>
    <property type="evidence" value="ECO:0007669"/>
    <property type="project" value="TreeGrafter"/>
</dbReference>
<dbReference type="PROSITE" id="PS00036">
    <property type="entry name" value="BZIP_BASIC"/>
    <property type="match status" value="1"/>
</dbReference>
<dbReference type="EMBL" id="JAPZBU010000009">
    <property type="protein sequence ID" value="KAJ5386595.1"/>
    <property type="molecule type" value="Genomic_DNA"/>
</dbReference>
<dbReference type="Proteomes" id="UP001147747">
    <property type="component" value="Unassembled WGS sequence"/>
</dbReference>
<dbReference type="RefSeq" id="XP_056484393.1">
    <property type="nucleotide sequence ID" value="XM_056633773.1"/>
</dbReference>
<feature type="region of interest" description="Disordered" evidence="4">
    <location>
        <begin position="148"/>
        <end position="281"/>
    </location>
</feature>
<feature type="compositionally biased region" description="Basic and acidic residues" evidence="4">
    <location>
        <begin position="266"/>
        <end position="281"/>
    </location>
</feature>
<comment type="subcellular location">
    <subcellularLocation>
        <location evidence="1">Nucleus</location>
    </subcellularLocation>
</comment>
<comment type="caution">
    <text evidence="6">The sequence shown here is derived from an EMBL/GenBank/DDBJ whole genome shotgun (WGS) entry which is preliminary data.</text>
</comment>
<feature type="region of interest" description="Disordered" evidence="4">
    <location>
        <begin position="1"/>
        <end position="83"/>
    </location>
</feature>
<evidence type="ECO:0000256" key="3">
    <source>
        <dbReference type="SAM" id="Coils"/>
    </source>
</evidence>
<feature type="compositionally biased region" description="Polar residues" evidence="4">
    <location>
        <begin position="249"/>
        <end position="258"/>
    </location>
</feature>
<feature type="domain" description="BZIP" evidence="5">
    <location>
        <begin position="70"/>
        <end position="84"/>
    </location>
</feature>
<reference evidence="6" key="1">
    <citation type="submission" date="2022-12" db="EMBL/GenBank/DDBJ databases">
        <authorList>
            <person name="Petersen C."/>
        </authorList>
    </citation>
    <scope>NUCLEOTIDE SEQUENCE</scope>
    <source>
        <strain evidence="6">IBT 29677</strain>
    </source>
</reference>
<evidence type="ECO:0000313" key="6">
    <source>
        <dbReference type="EMBL" id="KAJ5386595.1"/>
    </source>
</evidence>
<dbReference type="Gene3D" id="1.20.5.170">
    <property type="match status" value="1"/>
</dbReference>
<dbReference type="CDD" id="cd14688">
    <property type="entry name" value="bZIP_YAP"/>
    <property type="match status" value="1"/>
</dbReference>
<feature type="coiled-coil region" evidence="3">
    <location>
        <begin position="89"/>
        <end position="116"/>
    </location>
</feature>
<evidence type="ECO:0000256" key="1">
    <source>
        <dbReference type="ARBA" id="ARBA00004123"/>
    </source>
</evidence>
<evidence type="ECO:0000256" key="4">
    <source>
        <dbReference type="SAM" id="MobiDB-lite"/>
    </source>
</evidence>
<keyword evidence="2" id="KW-0539">Nucleus</keyword>
<dbReference type="GeneID" id="81372753"/>